<dbReference type="GO" id="GO:0000428">
    <property type="term" value="C:DNA-directed RNA polymerase complex"/>
    <property type="evidence" value="ECO:0007669"/>
    <property type="project" value="UniProtKB-KW"/>
</dbReference>
<keyword evidence="8" id="KW-0240">DNA-directed RNA polymerase</keyword>
<dbReference type="SUPFAM" id="SSF88659">
    <property type="entry name" value="Sigma3 and sigma4 domains of RNA polymerase sigma factors"/>
    <property type="match status" value="1"/>
</dbReference>
<reference evidence="8 9" key="1">
    <citation type="submission" date="2021-01" db="EMBL/GenBank/DDBJ databases">
        <title>Whole genome shotgun sequence of Actinoplanes humidus NBRC 14915.</title>
        <authorList>
            <person name="Komaki H."/>
            <person name="Tamura T."/>
        </authorList>
    </citation>
    <scope>NUCLEOTIDE SEQUENCE [LARGE SCALE GENOMIC DNA]</scope>
    <source>
        <strain evidence="8 9">NBRC 14915</strain>
    </source>
</reference>
<feature type="domain" description="RNA polymerase sigma factor 70 region 4 type 2" evidence="7">
    <location>
        <begin position="103"/>
        <end position="155"/>
    </location>
</feature>
<dbReference type="Gene3D" id="1.10.1740.10">
    <property type="match status" value="1"/>
</dbReference>
<keyword evidence="5" id="KW-0804">Transcription</keyword>
<evidence type="ECO:0000259" key="6">
    <source>
        <dbReference type="Pfam" id="PF04542"/>
    </source>
</evidence>
<keyword evidence="4" id="KW-0238">DNA-binding</keyword>
<dbReference type="Gene3D" id="1.10.10.10">
    <property type="entry name" value="Winged helix-like DNA-binding domain superfamily/Winged helix DNA-binding domain"/>
    <property type="match status" value="1"/>
</dbReference>
<evidence type="ECO:0000256" key="1">
    <source>
        <dbReference type="ARBA" id="ARBA00010641"/>
    </source>
</evidence>
<feature type="domain" description="RNA polymerase sigma-70 region 2" evidence="6">
    <location>
        <begin position="17"/>
        <end position="74"/>
    </location>
</feature>
<comment type="caution">
    <text evidence="8">The sequence shown here is derived from an EMBL/GenBank/DDBJ whole genome shotgun (WGS) entry which is preliminary data.</text>
</comment>
<dbReference type="InterPro" id="IPR013249">
    <property type="entry name" value="RNA_pol_sigma70_r4_t2"/>
</dbReference>
<dbReference type="Pfam" id="PF08281">
    <property type="entry name" value="Sigma70_r4_2"/>
    <property type="match status" value="1"/>
</dbReference>
<dbReference type="PANTHER" id="PTHR43133">
    <property type="entry name" value="RNA POLYMERASE ECF-TYPE SIGMA FACTO"/>
    <property type="match status" value="1"/>
</dbReference>
<dbReference type="RefSeq" id="WP_203842591.1">
    <property type="nucleotide sequence ID" value="NZ_BAAATV010000025.1"/>
</dbReference>
<gene>
    <name evidence="8" type="primary">rpoE_29</name>
    <name evidence="8" type="ORF">Ahu01nite_087560</name>
</gene>
<name>A0ABQ4A497_9ACTN</name>
<dbReference type="InterPro" id="IPR036388">
    <property type="entry name" value="WH-like_DNA-bd_sf"/>
</dbReference>
<dbReference type="InterPro" id="IPR013325">
    <property type="entry name" value="RNA_pol_sigma_r2"/>
</dbReference>
<evidence type="ECO:0000256" key="4">
    <source>
        <dbReference type="ARBA" id="ARBA00023125"/>
    </source>
</evidence>
<keyword evidence="9" id="KW-1185">Reference proteome</keyword>
<evidence type="ECO:0000313" key="8">
    <source>
        <dbReference type="EMBL" id="GIE25654.1"/>
    </source>
</evidence>
<proteinExistence type="inferred from homology"/>
<evidence type="ECO:0000259" key="7">
    <source>
        <dbReference type="Pfam" id="PF08281"/>
    </source>
</evidence>
<dbReference type="PANTHER" id="PTHR43133:SF50">
    <property type="entry name" value="ECF RNA POLYMERASE SIGMA FACTOR SIGM"/>
    <property type="match status" value="1"/>
</dbReference>
<dbReference type="InterPro" id="IPR013324">
    <property type="entry name" value="RNA_pol_sigma_r3/r4-like"/>
</dbReference>
<dbReference type="EMBL" id="BOMN01000125">
    <property type="protein sequence ID" value="GIE25654.1"/>
    <property type="molecule type" value="Genomic_DNA"/>
</dbReference>
<dbReference type="Pfam" id="PF04542">
    <property type="entry name" value="Sigma70_r2"/>
    <property type="match status" value="1"/>
</dbReference>
<organism evidence="8 9">
    <name type="scientific">Winogradskya humida</name>
    <dbReference type="NCBI Taxonomy" id="113566"/>
    <lineage>
        <taxon>Bacteria</taxon>
        <taxon>Bacillati</taxon>
        <taxon>Actinomycetota</taxon>
        <taxon>Actinomycetes</taxon>
        <taxon>Micromonosporales</taxon>
        <taxon>Micromonosporaceae</taxon>
        <taxon>Winogradskya</taxon>
    </lineage>
</organism>
<evidence type="ECO:0000256" key="5">
    <source>
        <dbReference type="ARBA" id="ARBA00023163"/>
    </source>
</evidence>
<dbReference type="InterPro" id="IPR014284">
    <property type="entry name" value="RNA_pol_sigma-70_dom"/>
</dbReference>
<dbReference type="Proteomes" id="UP000603200">
    <property type="component" value="Unassembled WGS sequence"/>
</dbReference>
<keyword evidence="3" id="KW-0731">Sigma factor</keyword>
<dbReference type="InterPro" id="IPR014325">
    <property type="entry name" value="RNA_pol_sigma-E_actinobac"/>
</dbReference>
<accession>A0ABQ4A497</accession>
<dbReference type="SUPFAM" id="SSF88946">
    <property type="entry name" value="Sigma2 domain of RNA polymerase sigma factors"/>
    <property type="match status" value="1"/>
</dbReference>
<comment type="similarity">
    <text evidence="1">Belongs to the sigma-70 factor family. ECF subfamily.</text>
</comment>
<evidence type="ECO:0000256" key="2">
    <source>
        <dbReference type="ARBA" id="ARBA00023015"/>
    </source>
</evidence>
<dbReference type="NCBIfam" id="TIGR02937">
    <property type="entry name" value="sigma70-ECF"/>
    <property type="match status" value="1"/>
</dbReference>
<evidence type="ECO:0000256" key="3">
    <source>
        <dbReference type="ARBA" id="ARBA00023082"/>
    </source>
</evidence>
<sequence length="171" mass="19363">MARGDAEFAEFAGASFQRLRRAAYLLTGNSQQAEDAAQTALVKTYAAWRRVQRQDPYAYTRRIMVNHLKDQWRRPIREDAHEPERLPDRASEQDLAGDITEQRWLLAALAKLADRERAVVVLRHYFDLSERDVAAELDIAVGTVKSLNARALAKLRISLDTGEPIMNGVTS</sequence>
<dbReference type="CDD" id="cd06171">
    <property type="entry name" value="Sigma70_r4"/>
    <property type="match status" value="1"/>
</dbReference>
<dbReference type="NCBIfam" id="TIGR02983">
    <property type="entry name" value="SigE-fam_strep"/>
    <property type="match status" value="1"/>
</dbReference>
<keyword evidence="2" id="KW-0805">Transcription regulation</keyword>
<evidence type="ECO:0000313" key="9">
    <source>
        <dbReference type="Proteomes" id="UP000603200"/>
    </source>
</evidence>
<dbReference type="InterPro" id="IPR007627">
    <property type="entry name" value="RNA_pol_sigma70_r2"/>
</dbReference>
<protein>
    <submittedName>
        <fullName evidence="8">DNA-directed RNA polymerase sigma-70 factor</fullName>
    </submittedName>
</protein>
<dbReference type="InterPro" id="IPR039425">
    <property type="entry name" value="RNA_pol_sigma-70-like"/>
</dbReference>